<reference evidence="1 2" key="1">
    <citation type="submission" date="2019-06" db="EMBL/GenBank/DDBJ databases">
        <title>Genome sequence analysis of &gt;100 Bacillus licheniformis strains suggests intrinsic resistance to this species.</title>
        <authorList>
            <person name="Wels M."/>
            <person name="Siezen R.J."/>
            <person name="Johansen E."/>
            <person name="Stuer-Lauridsen B."/>
            <person name="Bjerre K."/>
            <person name="Nielsen B.K.K."/>
        </authorList>
    </citation>
    <scope>NUCLEOTIDE SEQUENCE [LARGE SCALE GENOMIC DNA]</scope>
    <source>
        <strain evidence="1 2">BAC-15381</strain>
    </source>
</reference>
<dbReference type="Proteomes" id="UP000429980">
    <property type="component" value="Unassembled WGS sequence"/>
</dbReference>
<comment type="caution">
    <text evidence="1">The sequence shown here is derived from an EMBL/GenBank/DDBJ whole genome shotgun (WGS) entry which is preliminary data.</text>
</comment>
<accession>A0ABY3G2B6</accession>
<evidence type="ECO:0000313" key="1">
    <source>
        <dbReference type="EMBL" id="TWL44345.1"/>
    </source>
</evidence>
<evidence type="ECO:0000313" key="2">
    <source>
        <dbReference type="Proteomes" id="UP000429980"/>
    </source>
</evidence>
<organism evidence="1 2">
    <name type="scientific">Bacillus paralicheniformis</name>
    <dbReference type="NCBI Taxonomy" id="1648923"/>
    <lineage>
        <taxon>Bacteria</taxon>
        <taxon>Bacillati</taxon>
        <taxon>Bacillota</taxon>
        <taxon>Bacilli</taxon>
        <taxon>Bacillales</taxon>
        <taxon>Bacillaceae</taxon>
        <taxon>Bacillus</taxon>
    </lineage>
</organism>
<sequence length="61" mass="7073">MSVSHQALRFFCRTRKGAGFNFRIDLSAADMLVWMHPKAMRRKQYEHLVSIFTGQIAVFAV</sequence>
<name>A0ABY3G2B6_9BACI</name>
<dbReference type="EMBL" id="NILF01000008">
    <property type="protein sequence ID" value="TWL44345.1"/>
    <property type="molecule type" value="Genomic_DNA"/>
</dbReference>
<proteinExistence type="predicted"/>
<gene>
    <name evidence="1" type="ORF">CHCC15381_3007</name>
</gene>
<protein>
    <submittedName>
        <fullName evidence="1">Uncharacterized protein</fullName>
    </submittedName>
</protein>
<keyword evidence="2" id="KW-1185">Reference proteome</keyword>